<evidence type="ECO:0000259" key="8">
    <source>
        <dbReference type="PROSITE" id="PS50850"/>
    </source>
</evidence>
<dbReference type="HOGENOM" id="CLU_000960_25_2_1"/>
<dbReference type="InterPro" id="IPR036259">
    <property type="entry name" value="MFS_trans_sf"/>
</dbReference>
<evidence type="ECO:0000256" key="2">
    <source>
        <dbReference type="ARBA" id="ARBA00022448"/>
    </source>
</evidence>
<keyword evidence="4 7" id="KW-1133">Transmembrane helix</keyword>
<dbReference type="GO" id="GO:0022857">
    <property type="term" value="F:transmembrane transporter activity"/>
    <property type="evidence" value="ECO:0007669"/>
    <property type="project" value="InterPro"/>
</dbReference>
<feature type="compositionally biased region" description="Basic and acidic residues" evidence="6">
    <location>
        <begin position="90"/>
        <end position="110"/>
    </location>
</feature>
<evidence type="ECO:0000313" key="10">
    <source>
        <dbReference type="Proteomes" id="UP000054266"/>
    </source>
</evidence>
<feature type="compositionally biased region" description="Low complexity" evidence="6">
    <location>
        <begin position="69"/>
        <end position="78"/>
    </location>
</feature>
<feature type="domain" description="Major facilitator superfamily (MFS) profile" evidence="8">
    <location>
        <begin position="139"/>
        <end position="598"/>
    </location>
</feature>
<dbReference type="InterPro" id="IPR053791">
    <property type="entry name" value="MFS_Tri12-like"/>
</dbReference>
<sequence length="673" mass="72535">MAEESLMDDNVVDARGMAMWQGFVARQGRSASFDEIGDVVTLMCTPKMSLVVGQNLFIDGFDPRPEIASSPRSSSSSSNMEPAATTPPEDGSKVDSVHHEDLVSEDEKAAHTTTSEIGGFEADSNALEEGYYSSMRFWGSMVAIGMSFSSAVGQFALPSAILTQINADIGPDSNIAWVSYISTLGIAVSMPLTSRYSDIFGRRWFLIVQQGLMLVGSIVGATAQSIPWLIGGQAIMSVFSGGAFSYSYLINEIVPMKYRFIGTSWGICFAVPFSGFAPAVANAFLTKPHGGWRWCYWLMTILNFVSLACFYVFYHPPTFKMKHRHQTRREYLKQIDVVGIFLFCAGIVIFILGLSWGGGQYPWRSAATIAPIVLGFASLVAFGLWEAYAPIKQPLVPMHLFRDREWVVGMLLLSFGASIYYAFAIVWPQAVVALYSEGHKNMIGILSCAAGVPYNAGQIIGGFLCKRVTKLKLQCLVSTTIGTILLGCMSTAGPDDKSKALGLLICGVFAMGWNEGVTQTLVGICVRDQKEIGIAVGIAGSSRSAISTVWSTIFVTVLTNRLATTVPNSVTPAVTEAGLPQASVPGLLSALTSGSETALEGIQGLTPRILEIATAAFRQGQASAYHSVFYVSIAVGGSLMILSLFAPNVDHLMTDKVVVTLHRKKEESQLEQA</sequence>
<evidence type="ECO:0000256" key="3">
    <source>
        <dbReference type="ARBA" id="ARBA00022692"/>
    </source>
</evidence>
<dbReference type="SUPFAM" id="SSF103473">
    <property type="entry name" value="MFS general substrate transporter"/>
    <property type="match status" value="1"/>
</dbReference>
<feature type="region of interest" description="Disordered" evidence="6">
    <location>
        <begin position="63"/>
        <end position="117"/>
    </location>
</feature>
<feature type="transmembrane region" description="Helical" evidence="7">
    <location>
        <begin position="628"/>
        <end position="646"/>
    </location>
</feature>
<comment type="subcellular location">
    <subcellularLocation>
        <location evidence="1">Membrane</location>
        <topology evidence="1">Multi-pass membrane protein</topology>
    </subcellularLocation>
</comment>
<dbReference type="EMBL" id="KN846961">
    <property type="protein sequence ID" value="KIW63737.1"/>
    <property type="molecule type" value="Genomic_DNA"/>
</dbReference>
<evidence type="ECO:0000256" key="5">
    <source>
        <dbReference type="ARBA" id="ARBA00023136"/>
    </source>
</evidence>
<dbReference type="InterPro" id="IPR010573">
    <property type="entry name" value="MFS_Str1/Tri12-like"/>
</dbReference>
<dbReference type="Gene3D" id="1.20.1250.20">
    <property type="entry name" value="MFS general substrate transporter like domains"/>
    <property type="match status" value="2"/>
</dbReference>
<evidence type="ECO:0000256" key="7">
    <source>
        <dbReference type="SAM" id="Phobius"/>
    </source>
</evidence>
<feature type="transmembrane region" description="Helical" evidence="7">
    <location>
        <begin position="174"/>
        <end position="192"/>
    </location>
</feature>
<evidence type="ECO:0000256" key="1">
    <source>
        <dbReference type="ARBA" id="ARBA00004141"/>
    </source>
</evidence>
<keyword evidence="2" id="KW-0813">Transport</keyword>
<gene>
    <name evidence="9" type="ORF">PV04_08718</name>
</gene>
<feature type="transmembrane region" description="Helical" evidence="7">
    <location>
        <begin position="442"/>
        <end position="464"/>
    </location>
</feature>
<feature type="transmembrane region" description="Helical" evidence="7">
    <location>
        <begin position="406"/>
        <end position="430"/>
    </location>
</feature>
<feature type="transmembrane region" description="Helical" evidence="7">
    <location>
        <begin position="228"/>
        <end position="249"/>
    </location>
</feature>
<reference evidence="9 10" key="1">
    <citation type="submission" date="2015-01" db="EMBL/GenBank/DDBJ databases">
        <title>The Genome Sequence of Capronia semiimmersa CBS27337.</title>
        <authorList>
            <consortium name="The Broad Institute Genomics Platform"/>
            <person name="Cuomo C."/>
            <person name="de Hoog S."/>
            <person name="Gorbushina A."/>
            <person name="Stielow B."/>
            <person name="Teixiera M."/>
            <person name="Abouelleil A."/>
            <person name="Chapman S.B."/>
            <person name="Priest M."/>
            <person name="Young S.K."/>
            <person name="Wortman J."/>
            <person name="Nusbaum C."/>
            <person name="Birren B."/>
        </authorList>
    </citation>
    <scope>NUCLEOTIDE SEQUENCE [LARGE SCALE GENOMIC DNA]</scope>
    <source>
        <strain evidence="9 10">CBS 27337</strain>
    </source>
</reference>
<evidence type="ECO:0000313" key="9">
    <source>
        <dbReference type="EMBL" id="KIW63737.1"/>
    </source>
</evidence>
<dbReference type="Pfam" id="PF06609">
    <property type="entry name" value="TRI12"/>
    <property type="match status" value="1"/>
</dbReference>
<dbReference type="PANTHER" id="PTHR23501">
    <property type="entry name" value="MAJOR FACILITATOR SUPERFAMILY"/>
    <property type="match status" value="1"/>
</dbReference>
<dbReference type="PANTHER" id="PTHR23501:SF109">
    <property type="entry name" value="MAJOR FACILITATOR SUPERFAMILY (MFS) PROFILE DOMAIN-CONTAINING PROTEIN-RELATED"/>
    <property type="match status" value="1"/>
</dbReference>
<accession>A0A0D2DN59</accession>
<feature type="transmembrane region" description="Helical" evidence="7">
    <location>
        <begin position="335"/>
        <end position="357"/>
    </location>
</feature>
<dbReference type="PROSITE" id="PS50850">
    <property type="entry name" value="MFS"/>
    <property type="match status" value="1"/>
</dbReference>
<dbReference type="CDD" id="cd06179">
    <property type="entry name" value="MFS_TRI12_like"/>
    <property type="match status" value="1"/>
</dbReference>
<name>A0A0D2DN59_9EURO</name>
<evidence type="ECO:0000256" key="4">
    <source>
        <dbReference type="ARBA" id="ARBA00022989"/>
    </source>
</evidence>
<feature type="transmembrane region" description="Helical" evidence="7">
    <location>
        <begin position="363"/>
        <end position="385"/>
    </location>
</feature>
<dbReference type="AlphaFoldDB" id="A0A0D2DN59"/>
<keyword evidence="3 7" id="KW-0812">Transmembrane</keyword>
<feature type="transmembrane region" description="Helical" evidence="7">
    <location>
        <begin position="204"/>
        <end position="222"/>
    </location>
</feature>
<feature type="transmembrane region" description="Helical" evidence="7">
    <location>
        <begin position="137"/>
        <end position="162"/>
    </location>
</feature>
<dbReference type="Proteomes" id="UP000054266">
    <property type="component" value="Unassembled WGS sequence"/>
</dbReference>
<feature type="transmembrane region" description="Helical" evidence="7">
    <location>
        <begin position="296"/>
        <end position="314"/>
    </location>
</feature>
<feature type="transmembrane region" description="Helical" evidence="7">
    <location>
        <begin position="261"/>
        <end position="284"/>
    </location>
</feature>
<protein>
    <recommendedName>
        <fullName evidence="8">Major facilitator superfamily (MFS) profile domain-containing protein</fullName>
    </recommendedName>
</protein>
<keyword evidence="5 7" id="KW-0472">Membrane</keyword>
<keyword evidence="10" id="KW-1185">Reference proteome</keyword>
<evidence type="ECO:0000256" key="6">
    <source>
        <dbReference type="SAM" id="MobiDB-lite"/>
    </source>
</evidence>
<dbReference type="GO" id="GO:0005886">
    <property type="term" value="C:plasma membrane"/>
    <property type="evidence" value="ECO:0007669"/>
    <property type="project" value="TreeGrafter"/>
</dbReference>
<organism evidence="9 10">
    <name type="scientific">Phialophora macrospora</name>
    <dbReference type="NCBI Taxonomy" id="1851006"/>
    <lineage>
        <taxon>Eukaryota</taxon>
        <taxon>Fungi</taxon>
        <taxon>Dikarya</taxon>
        <taxon>Ascomycota</taxon>
        <taxon>Pezizomycotina</taxon>
        <taxon>Eurotiomycetes</taxon>
        <taxon>Chaetothyriomycetidae</taxon>
        <taxon>Chaetothyriales</taxon>
        <taxon>Herpotrichiellaceae</taxon>
        <taxon>Phialophora</taxon>
    </lineage>
</organism>
<proteinExistence type="predicted"/>
<dbReference type="InterPro" id="IPR020846">
    <property type="entry name" value="MFS_dom"/>
</dbReference>